<evidence type="ECO:0000256" key="2">
    <source>
        <dbReference type="SAM" id="MobiDB-lite"/>
    </source>
</evidence>
<accession>A0ABV6SEY9</accession>
<keyword evidence="5" id="KW-1185">Reference proteome</keyword>
<organism evidence="4 5">
    <name type="scientific">Azorhizophilus paspali</name>
    <name type="common">Azotobacter paspali</name>
    <dbReference type="NCBI Taxonomy" id="69963"/>
    <lineage>
        <taxon>Bacteria</taxon>
        <taxon>Pseudomonadati</taxon>
        <taxon>Pseudomonadota</taxon>
        <taxon>Gammaproteobacteria</taxon>
        <taxon>Pseudomonadales</taxon>
        <taxon>Pseudomonadaceae</taxon>
        <taxon>Azorhizophilus</taxon>
    </lineage>
</organism>
<protein>
    <submittedName>
        <fullName evidence="4">LysR substrate-binding domain-containing protein</fullName>
    </submittedName>
</protein>
<dbReference type="SUPFAM" id="SSF53850">
    <property type="entry name" value="Periplasmic binding protein-like II"/>
    <property type="match status" value="1"/>
</dbReference>
<dbReference type="InterPro" id="IPR005119">
    <property type="entry name" value="LysR_subst-bd"/>
</dbReference>
<comment type="caution">
    <text evidence="4">The sequence shown here is derived from an EMBL/GenBank/DDBJ whole genome shotgun (WGS) entry which is preliminary data.</text>
</comment>
<dbReference type="PANTHER" id="PTHR30537">
    <property type="entry name" value="HTH-TYPE TRANSCRIPTIONAL REGULATOR"/>
    <property type="match status" value="1"/>
</dbReference>
<dbReference type="PANTHER" id="PTHR30537:SF72">
    <property type="entry name" value="LYSR FAMILY TRANSCRIPTIONAL REGULATOR"/>
    <property type="match status" value="1"/>
</dbReference>
<dbReference type="RefSeq" id="WP_376941739.1">
    <property type="nucleotide sequence ID" value="NZ_CP171449.1"/>
</dbReference>
<proteinExistence type="inferred from homology"/>
<feature type="domain" description="LysR substrate-binding" evidence="3">
    <location>
        <begin position="6"/>
        <end position="166"/>
    </location>
</feature>
<name>A0ABV6SEY9_AZOPA</name>
<reference evidence="4 5" key="1">
    <citation type="submission" date="2024-09" db="EMBL/GenBank/DDBJ databases">
        <authorList>
            <person name="Sun Q."/>
            <person name="Mori K."/>
        </authorList>
    </citation>
    <scope>NUCLEOTIDE SEQUENCE [LARGE SCALE GENOMIC DNA]</scope>
    <source>
        <strain evidence="4 5">NCAIM B.01794</strain>
    </source>
</reference>
<dbReference type="Proteomes" id="UP001589891">
    <property type="component" value="Unassembled WGS sequence"/>
</dbReference>
<dbReference type="Gene3D" id="3.40.190.290">
    <property type="match status" value="1"/>
</dbReference>
<dbReference type="InterPro" id="IPR058163">
    <property type="entry name" value="LysR-type_TF_proteobact-type"/>
</dbReference>
<sequence>MEIGIGDRMIDLVREGVDCVVRIGGLSDSTLIARSLPAGAAPGHPRWRRLRGLPRPADQPRRVAKAPLHRLPLGHHRAAGATGVRRRRPHRDNLPASFVVNHGEAYVAACGAGLGIVQVPRYHVERQLAADSLVELLPQHPPPALPMTVLHPHRRRLTPRSQGFID</sequence>
<gene>
    <name evidence="4" type="ORF">ACFFGX_00160</name>
</gene>
<evidence type="ECO:0000256" key="1">
    <source>
        <dbReference type="ARBA" id="ARBA00009437"/>
    </source>
</evidence>
<evidence type="ECO:0000313" key="4">
    <source>
        <dbReference type="EMBL" id="MFC0708094.1"/>
    </source>
</evidence>
<dbReference type="Pfam" id="PF03466">
    <property type="entry name" value="LysR_substrate"/>
    <property type="match status" value="1"/>
</dbReference>
<dbReference type="EMBL" id="JBHLSS010000001">
    <property type="protein sequence ID" value="MFC0708094.1"/>
    <property type="molecule type" value="Genomic_DNA"/>
</dbReference>
<comment type="similarity">
    <text evidence="1">Belongs to the LysR transcriptional regulatory family.</text>
</comment>
<evidence type="ECO:0000313" key="5">
    <source>
        <dbReference type="Proteomes" id="UP001589891"/>
    </source>
</evidence>
<evidence type="ECO:0000259" key="3">
    <source>
        <dbReference type="Pfam" id="PF03466"/>
    </source>
</evidence>
<feature type="region of interest" description="Disordered" evidence="2">
    <location>
        <begin position="37"/>
        <end position="61"/>
    </location>
</feature>